<dbReference type="InterPro" id="IPR016182">
    <property type="entry name" value="Cu_amine_oxidase_N-reg"/>
</dbReference>
<dbReference type="InterPro" id="IPR000269">
    <property type="entry name" value="Cu_amine_oxidase"/>
</dbReference>
<dbReference type="Gene3D" id="3.10.450.40">
    <property type="match status" value="2"/>
</dbReference>
<keyword evidence="1" id="KW-0186">Copper</keyword>
<feature type="signal peptide" evidence="2">
    <location>
        <begin position="1"/>
        <end position="22"/>
    </location>
</feature>
<organism evidence="5 6">
    <name type="scientific">Citrullus colocynthis</name>
    <name type="common">colocynth</name>
    <dbReference type="NCBI Taxonomy" id="252529"/>
    <lineage>
        <taxon>Eukaryota</taxon>
        <taxon>Viridiplantae</taxon>
        <taxon>Streptophyta</taxon>
        <taxon>Embryophyta</taxon>
        <taxon>Tracheophyta</taxon>
        <taxon>Spermatophyta</taxon>
        <taxon>Magnoliopsida</taxon>
        <taxon>eudicotyledons</taxon>
        <taxon>Gunneridae</taxon>
        <taxon>Pentapetalae</taxon>
        <taxon>rosids</taxon>
        <taxon>fabids</taxon>
        <taxon>Cucurbitales</taxon>
        <taxon>Cucurbitaceae</taxon>
        <taxon>Benincaseae</taxon>
        <taxon>Citrullus</taxon>
    </lineage>
</organism>
<keyword evidence="6" id="KW-1185">Reference proteome</keyword>
<comment type="similarity">
    <text evidence="1">Belongs to the copper/topaquinone oxidase family.</text>
</comment>
<accession>A0ABP0Z8I2</accession>
<reference evidence="5 6" key="1">
    <citation type="submission" date="2024-03" db="EMBL/GenBank/DDBJ databases">
        <authorList>
            <person name="Gkanogiannis A."/>
            <person name="Becerra Lopez-Lavalle L."/>
        </authorList>
    </citation>
    <scope>NUCLEOTIDE SEQUENCE [LARGE SCALE GENOMIC DNA]</scope>
</reference>
<evidence type="ECO:0000259" key="3">
    <source>
        <dbReference type="Pfam" id="PF02727"/>
    </source>
</evidence>
<dbReference type="PANTHER" id="PTHR10638">
    <property type="entry name" value="COPPER AMINE OXIDASE"/>
    <property type="match status" value="1"/>
</dbReference>
<feature type="domain" description="Copper amine oxidase N2-terminal" evidence="3">
    <location>
        <begin position="24"/>
        <end position="105"/>
    </location>
</feature>
<proteinExistence type="inferred from homology"/>
<dbReference type="Pfam" id="PF02727">
    <property type="entry name" value="Cu_amine_oxidN2"/>
    <property type="match status" value="1"/>
</dbReference>
<evidence type="ECO:0000256" key="1">
    <source>
        <dbReference type="RuleBase" id="RU000672"/>
    </source>
</evidence>
<keyword evidence="1" id="KW-0479">Metal-binding</keyword>
<evidence type="ECO:0000259" key="4">
    <source>
        <dbReference type="Pfam" id="PF02728"/>
    </source>
</evidence>
<feature type="domain" description="Copper amine oxidase N3-terminal" evidence="4">
    <location>
        <begin position="118"/>
        <end position="214"/>
    </location>
</feature>
<dbReference type="Pfam" id="PF02728">
    <property type="entry name" value="Cu_amine_oxidN3"/>
    <property type="match status" value="1"/>
</dbReference>
<evidence type="ECO:0000313" key="6">
    <source>
        <dbReference type="Proteomes" id="UP001642487"/>
    </source>
</evidence>
<keyword evidence="1" id="KW-0560">Oxidoreductase</keyword>
<dbReference type="PANTHER" id="PTHR10638:SF87">
    <property type="entry name" value="AMINE OXIDASE [COPPER-CONTAINING] ALPHA 2, PEROXISOMAL-RELATED"/>
    <property type="match status" value="1"/>
</dbReference>
<protein>
    <recommendedName>
        <fullName evidence="1">Amine oxidase</fullName>
        <ecNumber evidence="1">1.4.3.-</ecNumber>
    </recommendedName>
</protein>
<feature type="chain" id="PRO_5045037879" description="Amine oxidase" evidence="2">
    <location>
        <begin position="23"/>
        <end position="260"/>
    </location>
</feature>
<dbReference type="InterPro" id="IPR015802">
    <property type="entry name" value="Cu_amine_oxidase_N3"/>
</dbReference>
<keyword evidence="2" id="KW-0732">Signal</keyword>
<comment type="PTM">
    <text evidence="1">Topaquinone (TPQ) is generated by copper-dependent autoxidation of a specific tyrosyl residue.</text>
</comment>
<evidence type="ECO:0000256" key="2">
    <source>
        <dbReference type="SAM" id="SignalP"/>
    </source>
</evidence>
<dbReference type="EC" id="1.4.3.-" evidence="1"/>
<dbReference type="SUPFAM" id="SSF54416">
    <property type="entry name" value="Amine oxidase N-terminal region"/>
    <property type="match status" value="2"/>
</dbReference>
<dbReference type="EMBL" id="OZ021743">
    <property type="protein sequence ID" value="CAK9329089.1"/>
    <property type="molecule type" value="Genomic_DNA"/>
</dbReference>
<gene>
    <name evidence="5" type="ORF">CITCOLO1_LOCUS21525</name>
</gene>
<comment type="cofactor">
    <cofactor evidence="1">
        <name>Cu cation</name>
        <dbReference type="ChEBI" id="CHEBI:23378"/>
    </cofactor>
    <text evidence="1">Contains 1 topaquinone per subunit.</text>
</comment>
<keyword evidence="1" id="KW-0801">TPQ</keyword>
<dbReference type="Proteomes" id="UP001642487">
    <property type="component" value="Chromosome 9"/>
</dbReference>
<sequence>MAISVRIIFLLLLCSFIPSIVSYHPLDPLSPNEIQAAAAIIKASKLGQSSRLTFHYVGLDEPSKPAVLAWLSNPYKHQPLLRRAFAIVRANGQSHELVVDFNTNLTISYKIYTGTGYPMLNLEEQETAIELAVKHPAAVASIKKRGLKISEVVASTFTIGWYGEEKMKRVIKVLYFYKEGSPNIWVRPIEGIEALVDLDILKVVEYRDRHIFPVPNAQATDYRASIVKPPYVAETKPITLYQPDGPTFNVIGHEIRLVFL</sequence>
<name>A0ABP0Z8I2_9ROSI</name>
<evidence type="ECO:0000313" key="5">
    <source>
        <dbReference type="EMBL" id="CAK9329089.1"/>
    </source>
</evidence>
<dbReference type="InterPro" id="IPR015800">
    <property type="entry name" value="Cu_amine_oxidase_N2"/>
</dbReference>